<feature type="domain" description="CBM6" evidence="3">
    <location>
        <begin position="276"/>
        <end position="409"/>
    </location>
</feature>
<dbReference type="Gene3D" id="2.60.120.260">
    <property type="entry name" value="Galactose-binding domain-like"/>
    <property type="match status" value="2"/>
</dbReference>
<dbReference type="InterPro" id="IPR008979">
    <property type="entry name" value="Galactose-bd-like_sf"/>
</dbReference>
<dbReference type="InterPro" id="IPR003961">
    <property type="entry name" value="FN3_dom"/>
</dbReference>
<evidence type="ECO:0000256" key="1">
    <source>
        <dbReference type="SAM" id="MobiDB-lite"/>
    </source>
</evidence>
<dbReference type="SUPFAM" id="SSF51445">
    <property type="entry name" value="(Trans)glycosidases"/>
    <property type="match status" value="1"/>
</dbReference>
<dbReference type="Gene3D" id="2.60.40.1080">
    <property type="match status" value="3"/>
</dbReference>
<name>A0A1B2DQP8_9BACL</name>
<evidence type="ECO:0000313" key="5">
    <source>
        <dbReference type="EMBL" id="ANY70025.1"/>
    </source>
</evidence>
<dbReference type="CDD" id="cd04083">
    <property type="entry name" value="CBM35_Lmo2446-like"/>
    <property type="match status" value="1"/>
</dbReference>
<dbReference type="InterPro" id="IPR003343">
    <property type="entry name" value="Big_2"/>
</dbReference>
<feature type="signal peptide" evidence="2">
    <location>
        <begin position="1"/>
        <end position="28"/>
    </location>
</feature>
<feature type="domain" description="SLH" evidence="4">
    <location>
        <begin position="1442"/>
        <end position="1505"/>
    </location>
</feature>
<feature type="domain" description="SLH" evidence="4">
    <location>
        <begin position="1569"/>
        <end position="1628"/>
    </location>
</feature>
<accession>A0A1B2DQP8</accession>
<dbReference type="SUPFAM" id="SSF49785">
    <property type="entry name" value="Galactose-binding domain-like"/>
    <property type="match status" value="2"/>
</dbReference>
<reference evidence="5" key="1">
    <citation type="submission" date="2016-08" db="EMBL/GenBank/DDBJ databases">
        <title>Complete Genome Seqeunce of Paenibacillus sp. BIHB 4019 from tea rhizoplane.</title>
        <authorList>
            <person name="Thakur R."/>
            <person name="Swarnkar M.K."/>
            <person name="Gulati A."/>
        </authorList>
    </citation>
    <scope>NUCLEOTIDE SEQUENCE [LARGE SCALE GENOMIC DNA]</scope>
    <source>
        <strain evidence="5">BIHB4019</strain>
    </source>
</reference>
<dbReference type="GO" id="GO:0030246">
    <property type="term" value="F:carbohydrate binding"/>
    <property type="evidence" value="ECO:0007669"/>
    <property type="project" value="InterPro"/>
</dbReference>
<dbReference type="Pfam" id="PF16990">
    <property type="entry name" value="CBM_35"/>
    <property type="match status" value="1"/>
</dbReference>
<evidence type="ECO:0000259" key="4">
    <source>
        <dbReference type="PROSITE" id="PS51272"/>
    </source>
</evidence>
<dbReference type="PROSITE" id="PS51175">
    <property type="entry name" value="CBM6"/>
    <property type="match status" value="2"/>
</dbReference>
<dbReference type="InterPro" id="IPR013783">
    <property type="entry name" value="Ig-like_fold"/>
</dbReference>
<dbReference type="SUPFAM" id="SSF49373">
    <property type="entry name" value="Invasin/intimin cell-adhesion fragments"/>
    <property type="match status" value="3"/>
</dbReference>
<dbReference type="InterPro" id="IPR036116">
    <property type="entry name" value="FN3_sf"/>
</dbReference>
<dbReference type="InterPro" id="IPR001119">
    <property type="entry name" value="SLH_dom"/>
</dbReference>
<dbReference type="PROSITE" id="PS51272">
    <property type="entry name" value="SLH"/>
    <property type="match status" value="3"/>
</dbReference>
<feature type="domain" description="SLH" evidence="4">
    <location>
        <begin position="1506"/>
        <end position="1564"/>
    </location>
</feature>
<dbReference type="Pfam" id="PF00395">
    <property type="entry name" value="SLH"/>
    <property type="match status" value="3"/>
</dbReference>
<dbReference type="InterPro" id="IPR017853">
    <property type="entry name" value="GH"/>
</dbReference>
<proteinExistence type="predicted"/>
<dbReference type="SUPFAM" id="SSF49265">
    <property type="entry name" value="Fibronectin type III"/>
    <property type="match status" value="1"/>
</dbReference>
<feature type="domain" description="CBM6" evidence="3">
    <location>
        <begin position="45"/>
        <end position="171"/>
    </location>
</feature>
<feature type="compositionally biased region" description="Gly residues" evidence="1">
    <location>
        <begin position="1409"/>
        <end position="1424"/>
    </location>
</feature>
<dbReference type="EMBL" id="CP016808">
    <property type="protein sequence ID" value="ANY70025.1"/>
    <property type="molecule type" value="Genomic_DNA"/>
</dbReference>
<dbReference type="Pfam" id="PF02368">
    <property type="entry name" value="Big_2"/>
    <property type="match status" value="3"/>
</dbReference>
<dbReference type="SMART" id="SM00060">
    <property type="entry name" value="FN3"/>
    <property type="match status" value="3"/>
</dbReference>
<dbReference type="InterPro" id="IPR008964">
    <property type="entry name" value="Invasin/intimin_cell_adhesion"/>
</dbReference>
<organism evidence="5">
    <name type="scientific">Paenibacillus sp. BIHB 4019</name>
    <dbReference type="NCBI Taxonomy" id="1870819"/>
    <lineage>
        <taxon>Bacteria</taxon>
        <taxon>Bacillati</taxon>
        <taxon>Bacillota</taxon>
        <taxon>Bacilli</taxon>
        <taxon>Bacillales</taxon>
        <taxon>Paenibacillaceae</taxon>
        <taxon>Paenibacillus</taxon>
    </lineage>
</organism>
<dbReference type="Pfam" id="PF03422">
    <property type="entry name" value="CBM_6"/>
    <property type="match status" value="1"/>
</dbReference>
<feature type="compositionally biased region" description="Low complexity" evidence="1">
    <location>
        <begin position="1425"/>
        <end position="1439"/>
    </location>
</feature>
<feature type="region of interest" description="Disordered" evidence="1">
    <location>
        <begin position="1403"/>
        <end position="1443"/>
    </location>
</feature>
<evidence type="ECO:0008006" key="6">
    <source>
        <dbReference type="Google" id="ProtNLM"/>
    </source>
</evidence>
<evidence type="ECO:0000259" key="3">
    <source>
        <dbReference type="PROSITE" id="PS51175"/>
    </source>
</evidence>
<gene>
    <name evidence="5" type="ORF">BBD42_28620</name>
</gene>
<evidence type="ECO:0000256" key="2">
    <source>
        <dbReference type="SAM" id="SignalP"/>
    </source>
</evidence>
<keyword evidence="2" id="KW-0732">Signal</keyword>
<dbReference type="SMART" id="SM00635">
    <property type="entry name" value="BID_2"/>
    <property type="match status" value="3"/>
</dbReference>
<dbReference type="RefSeq" id="WP_099520974.1">
    <property type="nucleotide sequence ID" value="NZ_CP016808.1"/>
</dbReference>
<sequence>MKKLRSTLSTLMVMSMLLVMLPTHVVFAAASRTAVPPVDAAASAVLVEGENGVFVNNAGDATDHAYSGTGFGVLDGGNASKITYTVSAATAGQYKLAFNYIAGPVNGWNNDRSINVYVNGEKSTVTFPGTSSWDDWQYFNTDAELKPGTNSIAIETNGAGNGICIDYFYYWMDGAPTTITSVQFSSQSLSVSVGGKQTAEVQATYDNGVTNALTSGIVYSSENESVAKVDANTGEIIGVAEGTTIVTAQYSTLQTTIEVVVSAEITMPTKAHPNAVVYQAEDASLSGGARFDKGHTGYTGTGFVGGYDNSSTATTTFTIHVPTDGEYFVALRYSAGEVGGWPNDRTVGLSVNGGANSNVSFKGTDSTWNTWDEKIIKVPLHTGENTVSFKCLTNNDNSDAINLDKLSVWAYSANPTIDTIMFESNNYTVSENSTIQTIILQVDSNGVQFPNHQAITYSSSNSAVAAIDATGVITGEKVGEATITAESGGHSTTVTVTVKANPTVTVDFDSEEREADPSMFGYILTPNYDVPDSRLTLLGPLLSRETIPAQNFQAIGDLDGSYYPYESSILQRSLESYKRVAPLGHKWYFLLGMNPSWATGSGGPIDTFENKPIKTELQQERFKQYVKDVLQYYKDNRVTPDFADLTNEYWTGTEETFKGNWEAVREVFSEYIPIVGPGAVGFDGIPDFYIPYVSDNNLSLEGPSWHAYWTSDTYAPLSVMQNWKDKVAAYQSQYPEANGKYIIWEENNAGSKASDDWTRSMANVIRTGITQNIKGTMEAGNANGMSDLLTTNVNEENPAARREIWWVYYMFSQMSGKYVSVSTDYTEDFTAAASKDKEESKVIFVKNNTSGSVNLDMSNQPYSGQPIQVDLYKITSSETNGLEYQYSITPQSKEDLYITINDVAANESWMAVIKKLDAPPSFFFPITPDDGEVAITLPTLTWSTSQGAESYTVSVSANQDMTNPVIEQSGITGTSYTVESPLSIGQKYYWSATAENEKGSTAVSYDTKYAFIVGEHADVPGQFGPYMPSVGAPNESITPEFTWSSAYHATSYRVVVSKNENLSNPVINQSGITNVRGTGMFGPNSQGYYQPETGLDYDTTYYWAVFAANASGERPMNGPVHTFTTKAPGNSPTSFNLTEPANGAEDVSTRAVFSWQPSKNAFFYKFEVSPNADMSNPVIVRDRMIYNRYTTEPNVLLPNMAYYWRVTAYTKDLVYSSEATSGVISFKTEAVPSSPLLYAERENRGKVELRFQPSIGAASYKIKYGTKSGQYDRTISNVTGSPYEVAGLPNGTYYFAVVAENASGESSIWNERSVTLTSSNAEAVTGVTLNKSAMNLTVGTVGNLTATVLPANAANKQVTWISSNTSVATVDSSGKVTAITPGTATVTVKTAVGGKTAQAAVTVTSDSGSGNGNNNGGTGTGNGNNGNSTDNNGGNNNGTEPGSSVFTDLSGYAWAEEAIRALAQHGIIKGTSETTFEPGQGVTRAEFVTLIVRALKLKATVTDNFDDVSKDAYYYEALGIAKQLGMTLGSGANEFQPNHKISRQDMMVLVSRALKIAGIETRNGNESDLNGYSDKGNIASYAAEAVAALVSEGIVKGSGSGKINPQGSTTRAEAAVILYRVLTTFNRL</sequence>
<feature type="chain" id="PRO_5008535093" description="Carbohydrate-binding protein" evidence="2">
    <location>
        <begin position="29"/>
        <end position="1628"/>
    </location>
</feature>
<protein>
    <recommendedName>
        <fullName evidence="6">Carbohydrate-binding protein</fullName>
    </recommendedName>
</protein>
<dbReference type="Gene3D" id="2.60.40.10">
    <property type="entry name" value="Immunoglobulins"/>
    <property type="match status" value="4"/>
</dbReference>
<dbReference type="InterPro" id="IPR005084">
    <property type="entry name" value="CBM6"/>
</dbReference>